<feature type="transmembrane region" description="Helical" evidence="1">
    <location>
        <begin position="21"/>
        <end position="41"/>
    </location>
</feature>
<keyword evidence="1" id="KW-1133">Transmembrane helix</keyword>
<dbReference type="AlphaFoldDB" id="A0A8D8ZC74"/>
<evidence type="ECO:0000313" key="2">
    <source>
        <dbReference type="EMBL" id="CAG6745058.1"/>
    </source>
</evidence>
<proteinExistence type="predicted"/>
<keyword evidence="1" id="KW-0472">Membrane</keyword>
<accession>A0A8D8ZC74</accession>
<dbReference type="EMBL" id="HBUF01483221">
    <property type="protein sequence ID" value="CAG6745058.1"/>
    <property type="molecule type" value="Transcribed_RNA"/>
</dbReference>
<sequence length="128" mass="14701">MWRNSPEGNKIKSMRNPQSTYFHRLVVHLHFFGTITFLPLLHLQHDLYLSLSLHITIRTILIPPVSINSLWRGIVSRAINTTPNNNTNTNSINTTPSTSTKSEVITRKFLFDDVSCAGWMVMCNSKRF</sequence>
<reference evidence="2" key="1">
    <citation type="submission" date="2021-05" db="EMBL/GenBank/DDBJ databases">
        <authorList>
            <person name="Alioto T."/>
            <person name="Alioto T."/>
            <person name="Gomez Garrido J."/>
        </authorList>
    </citation>
    <scope>NUCLEOTIDE SEQUENCE</scope>
</reference>
<keyword evidence="1" id="KW-0812">Transmembrane</keyword>
<name>A0A8D8ZC74_9HEMI</name>
<protein>
    <submittedName>
        <fullName evidence="2">Uncharacterized protein</fullName>
    </submittedName>
</protein>
<feature type="transmembrane region" description="Helical" evidence="1">
    <location>
        <begin position="47"/>
        <end position="67"/>
    </location>
</feature>
<evidence type="ECO:0000256" key="1">
    <source>
        <dbReference type="SAM" id="Phobius"/>
    </source>
</evidence>
<organism evidence="2">
    <name type="scientific">Cacopsylla melanoneura</name>
    <dbReference type="NCBI Taxonomy" id="428564"/>
    <lineage>
        <taxon>Eukaryota</taxon>
        <taxon>Metazoa</taxon>
        <taxon>Ecdysozoa</taxon>
        <taxon>Arthropoda</taxon>
        <taxon>Hexapoda</taxon>
        <taxon>Insecta</taxon>
        <taxon>Pterygota</taxon>
        <taxon>Neoptera</taxon>
        <taxon>Paraneoptera</taxon>
        <taxon>Hemiptera</taxon>
        <taxon>Sternorrhyncha</taxon>
        <taxon>Psylloidea</taxon>
        <taxon>Psyllidae</taxon>
        <taxon>Psyllinae</taxon>
        <taxon>Cacopsylla</taxon>
    </lineage>
</organism>